<keyword evidence="1" id="KW-0472">Membrane</keyword>
<comment type="caution">
    <text evidence="3">The sequence shown here is derived from an EMBL/GenBank/DDBJ whole genome shotgun (WGS) entry which is preliminary data.</text>
</comment>
<keyword evidence="1" id="KW-1133">Transmembrane helix</keyword>
<dbReference type="AlphaFoldDB" id="A0AAU9JND0"/>
<feature type="transmembrane region" description="Helical" evidence="1">
    <location>
        <begin position="32"/>
        <end position="49"/>
    </location>
</feature>
<keyword evidence="2" id="KW-0732">Signal</keyword>
<organism evidence="3 4">
    <name type="scientific">Blepharisma stoltei</name>
    <dbReference type="NCBI Taxonomy" id="1481888"/>
    <lineage>
        <taxon>Eukaryota</taxon>
        <taxon>Sar</taxon>
        <taxon>Alveolata</taxon>
        <taxon>Ciliophora</taxon>
        <taxon>Postciliodesmatophora</taxon>
        <taxon>Heterotrichea</taxon>
        <taxon>Heterotrichida</taxon>
        <taxon>Blepharismidae</taxon>
        <taxon>Blepharisma</taxon>
    </lineage>
</organism>
<keyword evidence="1" id="KW-0812">Transmembrane</keyword>
<feature type="chain" id="PRO_5043594403" evidence="2">
    <location>
        <begin position="20"/>
        <end position="113"/>
    </location>
</feature>
<reference evidence="3" key="1">
    <citation type="submission" date="2021-09" db="EMBL/GenBank/DDBJ databases">
        <authorList>
            <consortium name="AG Swart"/>
            <person name="Singh M."/>
            <person name="Singh A."/>
            <person name="Seah K."/>
            <person name="Emmerich C."/>
        </authorList>
    </citation>
    <scope>NUCLEOTIDE SEQUENCE</scope>
    <source>
        <strain evidence="3">ATCC30299</strain>
    </source>
</reference>
<evidence type="ECO:0000313" key="4">
    <source>
        <dbReference type="Proteomes" id="UP001162131"/>
    </source>
</evidence>
<keyword evidence="4" id="KW-1185">Reference proteome</keyword>
<feature type="signal peptide" evidence="2">
    <location>
        <begin position="1"/>
        <end position="19"/>
    </location>
</feature>
<protein>
    <submittedName>
        <fullName evidence="3">Uncharacterized protein</fullName>
    </submittedName>
</protein>
<dbReference type="EMBL" id="CAJZBQ010000046">
    <property type="protein sequence ID" value="CAG9328742.1"/>
    <property type="molecule type" value="Genomic_DNA"/>
</dbReference>
<proteinExistence type="predicted"/>
<name>A0AAU9JND0_9CILI</name>
<gene>
    <name evidence="3" type="ORF">BSTOLATCC_MIC46733</name>
</gene>
<evidence type="ECO:0000256" key="1">
    <source>
        <dbReference type="SAM" id="Phobius"/>
    </source>
</evidence>
<accession>A0AAU9JND0</accession>
<dbReference type="Proteomes" id="UP001162131">
    <property type="component" value="Unassembled WGS sequence"/>
</dbReference>
<evidence type="ECO:0000256" key="2">
    <source>
        <dbReference type="SAM" id="SignalP"/>
    </source>
</evidence>
<sequence length="113" mass="12956">MVKLPAILLTVSIIGLLSSQHSKFPLFYNNPISTLLVPSFVMIIILIITRVKENKPKIRVANPIPSHQYEEQGRQYTESKLKELIESPEYKRLAEEKKLPTPIRLNFTGSNVR</sequence>
<evidence type="ECO:0000313" key="3">
    <source>
        <dbReference type="EMBL" id="CAG9328742.1"/>
    </source>
</evidence>